<evidence type="ECO:0000313" key="4">
    <source>
        <dbReference type="Proteomes" id="UP000183758"/>
    </source>
</evidence>
<dbReference type="EMBL" id="MNZM01000006">
    <property type="protein sequence ID" value="OIP86631.1"/>
    <property type="molecule type" value="Genomic_DNA"/>
</dbReference>
<dbReference type="InterPro" id="IPR036565">
    <property type="entry name" value="Mur-like_cat_sf"/>
</dbReference>
<dbReference type="Gene3D" id="3.40.1190.10">
    <property type="entry name" value="Mur-like, catalytic domain"/>
    <property type="match status" value="1"/>
</dbReference>
<evidence type="ECO:0000259" key="2">
    <source>
        <dbReference type="Pfam" id="PF08245"/>
    </source>
</evidence>
<dbReference type="Pfam" id="PF08245">
    <property type="entry name" value="Mur_ligase_M"/>
    <property type="match status" value="1"/>
</dbReference>
<evidence type="ECO:0000259" key="1">
    <source>
        <dbReference type="Pfam" id="PF02875"/>
    </source>
</evidence>
<dbReference type="SUPFAM" id="SSF53244">
    <property type="entry name" value="MurD-like peptide ligases, peptide-binding domain"/>
    <property type="match status" value="1"/>
</dbReference>
<dbReference type="PANTHER" id="PTHR23135:SF4">
    <property type="entry name" value="UDP-N-ACETYLMURAMOYL-L-ALANYL-D-GLUTAMATE--2,6-DIAMINOPIMELATE LIGASE MURE HOMOLOG, CHLOROPLASTIC"/>
    <property type="match status" value="1"/>
</dbReference>
<dbReference type="PANTHER" id="PTHR23135">
    <property type="entry name" value="MUR LIGASE FAMILY MEMBER"/>
    <property type="match status" value="1"/>
</dbReference>
<dbReference type="InterPro" id="IPR013221">
    <property type="entry name" value="Mur_ligase_cen"/>
</dbReference>
<comment type="caution">
    <text evidence="3">The sequence shown here is derived from an EMBL/GenBank/DDBJ whole genome shotgun (WGS) entry which is preliminary data.</text>
</comment>
<accession>A0A1J5I0K3</accession>
<organism evidence="3 4">
    <name type="scientific">Candidatus Roizmanbacteria bacterium CG2_30_33_16</name>
    <dbReference type="NCBI Taxonomy" id="1805340"/>
    <lineage>
        <taxon>Bacteria</taxon>
        <taxon>Candidatus Roizmaniibacteriota</taxon>
    </lineage>
</organism>
<dbReference type="Proteomes" id="UP000183758">
    <property type="component" value="Unassembled WGS sequence"/>
</dbReference>
<proteinExistence type="predicted"/>
<dbReference type="GO" id="GO:0016881">
    <property type="term" value="F:acid-amino acid ligase activity"/>
    <property type="evidence" value="ECO:0007669"/>
    <property type="project" value="InterPro"/>
</dbReference>
<dbReference type="Pfam" id="PF02875">
    <property type="entry name" value="Mur_ligase_C"/>
    <property type="match status" value="1"/>
</dbReference>
<evidence type="ECO:0008006" key="5">
    <source>
        <dbReference type="Google" id="ProtNLM"/>
    </source>
</evidence>
<dbReference type="InterPro" id="IPR036615">
    <property type="entry name" value="Mur_ligase_C_dom_sf"/>
</dbReference>
<protein>
    <recommendedName>
        <fullName evidence="5">UDP-N-acetylmuramoyl-L-alanyl-D-glutamate--2, 6-diaminopimelate ligase</fullName>
    </recommendedName>
</protein>
<reference evidence="3 4" key="1">
    <citation type="journal article" date="2016" name="Environ. Microbiol.">
        <title>Genomic resolution of a cold subsurface aquifer community provides metabolic insights for novel microbes adapted to high CO concentrations.</title>
        <authorList>
            <person name="Probst A.J."/>
            <person name="Castelle C.J."/>
            <person name="Singh A."/>
            <person name="Brown C.T."/>
            <person name="Anantharaman K."/>
            <person name="Sharon I."/>
            <person name="Hug L.A."/>
            <person name="Burstein D."/>
            <person name="Emerson J.B."/>
            <person name="Thomas B.C."/>
            <person name="Banfield J.F."/>
        </authorList>
    </citation>
    <scope>NUCLEOTIDE SEQUENCE [LARGE SCALE GENOMIC DNA]</scope>
    <source>
        <strain evidence="3">CG2_30_33_16</strain>
    </source>
</reference>
<dbReference type="GO" id="GO:0005524">
    <property type="term" value="F:ATP binding"/>
    <property type="evidence" value="ECO:0007669"/>
    <property type="project" value="InterPro"/>
</dbReference>
<feature type="domain" description="Mur ligase central" evidence="2">
    <location>
        <begin position="34"/>
        <end position="183"/>
    </location>
</feature>
<name>A0A1J5I0K3_9BACT</name>
<gene>
    <name evidence="3" type="ORF">AUK04_00280</name>
</gene>
<sequence>MNIQKLKNIYHLFQAISANVFYGFPSKKLKIIGITGTDGKTTTTHLIYHILKSSGKKVSMISTVYAQIGEKQYDTGFHVTTPSAFSVQKLIFEAYKAESKYFILESTSHRLEQNQLWGIKFEIGVLTNITHEHLDYHGNYEEYVKAKLKLLLNSKVAIVNVDDESYKIISQKSKVKIQKYNSKVKSLEELPELTKFNRYNYAAAYKVCRELGVSEEIILKAMKTFQLPEGRWELVYDKEFKVMIDFAHTPNALLQLLSEVRKKYLKRSGRLIHVFGAAGLRDSSKRYEMGRVSAMNSDVIILTEEDYRTEDLYKICEQIGEGIKFVNKSYTMIERRIDAISKAIEMAQFGDIIVLTGKAHEKSLCRGKKEYPWNEKETVEKIIKSLKTKNVKN</sequence>
<feature type="domain" description="Mur ligase C-terminal" evidence="1">
    <location>
        <begin position="230"/>
        <end position="358"/>
    </location>
</feature>
<dbReference type="InterPro" id="IPR004101">
    <property type="entry name" value="Mur_ligase_C"/>
</dbReference>
<dbReference type="SUPFAM" id="SSF53623">
    <property type="entry name" value="MurD-like peptide ligases, catalytic domain"/>
    <property type="match status" value="1"/>
</dbReference>
<evidence type="ECO:0000313" key="3">
    <source>
        <dbReference type="EMBL" id="OIP86631.1"/>
    </source>
</evidence>
<dbReference type="Gene3D" id="3.90.190.20">
    <property type="entry name" value="Mur ligase, C-terminal domain"/>
    <property type="match status" value="1"/>
</dbReference>
<dbReference type="AlphaFoldDB" id="A0A1J5I0K3"/>